<accession>A0AAW1T1Z1</accession>
<gene>
    <name evidence="2" type="ORF">WJX84_009230</name>
</gene>
<comment type="caution">
    <text evidence="2">The sequence shown here is derived from an EMBL/GenBank/DDBJ whole genome shotgun (WGS) entry which is preliminary data.</text>
</comment>
<proteinExistence type="predicted"/>
<dbReference type="Proteomes" id="UP001485043">
    <property type="component" value="Unassembled WGS sequence"/>
</dbReference>
<sequence>MLTVQVQLVGGDKKLVSIDSKDQAAEIFVKASAAFRIPEPDLQLVSGGRVLDRQDVLHLQEGEVILAFPNGKPQARTRHVPGPPREQLLSASQQKFAVFLESQLHLPKVGAKVSASCGFGALYVLATIVLLVFCNLGQRKPDQERPNVITIFSIA</sequence>
<evidence type="ECO:0000313" key="2">
    <source>
        <dbReference type="EMBL" id="KAK9862619.1"/>
    </source>
</evidence>
<reference evidence="2 3" key="1">
    <citation type="journal article" date="2024" name="Nat. Commun.">
        <title>Phylogenomics reveals the evolutionary origins of lichenization in chlorophyte algae.</title>
        <authorList>
            <person name="Puginier C."/>
            <person name="Libourel C."/>
            <person name="Otte J."/>
            <person name="Skaloud P."/>
            <person name="Haon M."/>
            <person name="Grisel S."/>
            <person name="Petersen M."/>
            <person name="Berrin J.G."/>
            <person name="Delaux P.M."/>
            <person name="Dal Grande F."/>
            <person name="Keller J."/>
        </authorList>
    </citation>
    <scope>NUCLEOTIDE SEQUENCE [LARGE SCALE GENOMIC DNA]</scope>
    <source>
        <strain evidence="2 3">SAG 2523</strain>
    </source>
</reference>
<dbReference type="AlphaFoldDB" id="A0AAW1T1Z1"/>
<keyword evidence="1" id="KW-0472">Membrane</keyword>
<name>A0AAW1T1Z1_9CHLO</name>
<keyword evidence="1" id="KW-0812">Transmembrane</keyword>
<protein>
    <recommendedName>
        <fullName evidence="4">Ubiquitin-like domain-containing protein</fullName>
    </recommendedName>
</protein>
<evidence type="ECO:0000256" key="1">
    <source>
        <dbReference type="SAM" id="Phobius"/>
    </source>
</evidence>
<keyword evidence="3" id="KW-1185">Reference proteome</keyword>
<dbReference type="EMBL" id="JALJOV010000580">
    <property type="protein sequence ID" value="KAK9862619.1"/>
    <property type="molecule type" value="Genomic_DNA"/>
</dbReference>
<evidence type="ECO:0000313" key="3">
    <source>
        <dbReference type="Proteomes" id="UP001485043"/>
    </source>
</evidence>
<organism evidence="2 3">
    <name type="scientific">Apatococcus fuscideae</name>
    <dbReference type="NCBI Taxonomy" id="2026836"/>
    <lineage>
        <taxon>Eukaryota</taxon>
        <taxon>Viridiplantae</taxon>
        <taxon>Chlorophyta</taxon>
        <taxon>core chlorophytes</taxon>
        <taxon>Trebouxiophyceae</taxon>
        <taxon>Chlorellales</taxon>
        <taxon>Chlorellaceae</taxon>
        <taxon>Apatococcus</taxon>
    </lineage>
</organism>
<feature type="transmembrane region" description="Helical" evidence="1">
    <location>
        <begin position="113"/>
        <end position="136"/>
    </location>
</feature>
<evidence type="ECO:0008006" key="4">
    <source>
        <dbReference type="Google" id="ProtNLM"/>
    </source>
</evidence>
<keyword evidence="1" id="KW-1133">Transmembrane helix</keyword>